<sequence>MSAEGYRVAAGHRVLLAARRPFDEISEEHGWSDAVTINCRRAPTIVLAGFVEGGRFARSCLLTSLHTAAATLSVERAAEILDALGHYFDNRPSRVDTALSRALADVSAGIVAKVEQAIRA</sequence>
<dbReference type="EMBL" id="BAAAZN010000001">
    <property type="protein sequence ID" value="GAA3528892.1"/>
    <property type="molecule type" value="Genomic_DNA"/>
</dbReference>
<accession>A0ABP6V540</accession>
<comment type="caution">
    <text evidence="1">The sequence shown here is derived from an EMBL/GenBank/DDBJ whole genome shotgun (WGS) entry which is preliminary data.</text>
</comment>
<keyword evidence="2" id="KW-1185">Reference proteome</keyword>
<evidence type="ECO:0008006" key="3">
    <source>
        <dbReference type="Google" id="ProtNLM"/>
    </source>
</evidence>
<reference evidence="2" key="1">
    <citation type="journal article" date="2019" name="Int. J. Syst. Evol. Microbiol.">
        <title>The Global Catalogue of Microorganisms (GCM) 10K type strain sequencing project: providing services to taxonomists for standard genome sequencing and annotation.</title>
        <authorList>
            <consortium name="The Broad Institute Genomics Platform"/>
            <consortium name="The Broad Institute Genome Sequencing Center for Infectious Disease"/>
            <person name="Wu L."/>
            <person name="Ma J."/>
        </authorList>
    </citation>
    <scope>NUCLEOTIDE SEQUENCE [LARGE SCALE GENOMIC DNA]</scope>
    <source>
        <strain evidence="2">JCM 16898</strain>
    </source>
</reference>
<proteinExistence type="predicted"/>
<dbReference type="Proteomes" id="UP001500689">
    <property type="component" value="Unassembled WGS sequence"/>
</dbReference>
<gene>
    <name evidence="1" type="ORF">GCM10022222_09940</name>
</gene>
<protein>
    <recommendedName>
        <fullName evidence="3">NIF system FeS cluster assembly NifU N-terminal domain-containing protein</fullName>
    </recommendedName>
</protein>
<evidence type="ECO:0000313" key="1">
    <source>
        <dbReference type="EMBL" id="GAA3528892.1"/>
    </source>
</evidence>
<evidence type="ECO:0000313" key="2">
    <source>
        <dbReference type="Proteomes" id="UP001500689"/>
    </source>
</evidence>
<name>A0ABP6V540_9PSEU</name>
<organism evidence="1 2">
    <name type="scientific">Amycolatopsis ultiminotia</name>
    <dbReference type="NCBI Taxonomy" id="543629"/>
    <lineage>
        <taxon>Bacteria</taxon>
        <taxon>Bacillati</taxon>
        <taxon>Actinomycetota</taxon>
        <taxon>Actinomycetes</taxon>
        <taxon>Pseudonocardiales</taxon>
        <taxon>Pseudonocardiaceae</taxon>
        <taxon>Amycolatopsis</taxon>
    </lineage>
</organism>